<dbReference type="InterPro" id="IPR047817">
    <property type="entry name" value="ABC2_TM_bact-type"/>
</dbReference>
<evidence type="ECO:0000256" key="5">
    <source>
        <dbReference type="RuleBase" id="RU361157"/>
    </source>
</evidence>
<dbReference type="PRINTS" id="PR00164">
    <property type="entry name" value="ABC2TRNSPORT"/>
</dbReference>
<feature type="transmembrane region" description="Helical" evidence="5">
    <location>
        <begin position="165"/>
        <end position="185"/>
    </location>
</feature>
<keyword evidence="2 5" id="KW-0812">Transmembrane</keyword>
<keyword evidence="3 5" id="KW-1133">Transmembrane helix</keyword>
<dbReference type="PROSITE" id="PS51012">
    <property type="entry name" value="ABC_TM2"/>
    <property type="match status" value="1"/>
</dbReference>
<evidence type="ECO:0000256" key="4">
    <source>
        <dbReference type="ARBA" id="ARBA00023136"/>
    </source>
</evidence>
<reference evidence="8" key="1">
    <citation type="journal article" date="2018" name="Sci. Rep.">
        <title>Lignite coal burning seam in the remote Altai Mountains harbors a hydrogen-driven thermophilic microbial community.</title>
        <authorList>
            <person name="Kadnikov V.V."/>
            <person name="Mardanov A.V."/>
            <person name="Ivasenko D.A."/>
            <person name="Antsiferov D.V."/>
            <person name="Beletsky A.V."/>
            <person name="Karnachuk O.V."/>
            <person name="Ravin N.V."/>
        </authorList>
    </citation>
    <scope>NUCLEOTIDE SEQUENCE [LARGE SCALE GENOMIC DNA]</scope>
</reference>
<evidence type="ECO:0000256" key="1">
    <source>
        <dbReference type="ARBA" id="ARBA00004141"/>
    </source>
</evidence>
<keyword evidence="5" id="KW-0813">Transport</keyword>
<name>A0A2R6Y0Y1_9BACL</name>
<comment type="similarity">
    <text evidence="5">Belongs to the ABC-2 integral membrane protein family.</text>
</comment>
<feature type="domain" description="ABC transmembrane type-2" evidence="6">
    <location>
        <begin position="20"/>
        <end position="247"/>
    </location>
</feature>
<dbReference type="PANTHER" id="PTHR43027">
    <property type="entry name" value="DOXORUBICIN RESISTANCE ABC TRANSPORTER PERMEASE PROTEIN DRRC-RELATED"/>
    <property type="match status" value="1"/>
</dbReference>
<dbReference type="Pfam" id="PF01061">
    <property type="entry name" value="ABC2_membrane"/>
    <property type="match status" value="1"/>
</dbReference>
<evidence type="ECO:0000313" key="8">
    <source>
        <dbReference type="Proteomes" id="UP000244338"/>
    </source>
</evidence>
<dbReference type="Proteomes" id="UP000244338">
    <property type="component" value="Unassembled WGS sequence"/>
</dbReference>
<comment type="caution">
    <text evidence="7">The sequence shown here is derived from an EMBL/GenBank/DDBJ whole genome shotgun (WGS) entry which is preliminary data.</text>
</comment>
<feature type="transmembrane region" description="Helical" evidence="5">
    <location>
        <begin position="101"/>
        <end position="127"/>
    </location>
</feature>
<keyword evidence="4 5" id="KW-0472">Membrane</keyword>
<dbReference type="PANTHER" id="PTHR43027:SF2">
    <property type="entry name" value="TRANSPORT PERMEASE PROTEIN"/>
    <property type="match status" value="1"/>
</dbReference>
<dbReference type="GO" id="GO:0043190">
    <property type="term" value="C:ATP-binding cassette (ABC) transporter complex"/>
    <property type="evidence" value="ECO:0007669"/>
    <property type="project" value="InterPro"/>
</dbReference>
<dbReference type="InterPro" id="IPR052902">
    <property type="entry name" value="ABC-2_transporter"/>
</dbReference>
<evidence type="ECO:0000259" key="6">
    <source>
        <dbReference type="PROSITE" id="PS51012"/>
    </source>
</evidence>
<comment type="subcellular location">
    <subcellularLocation>
        <location evidence="5">Cell membrane</location>
        <topology evidence="5">Multi-pass membrane protein</topology>
    </subcellularLocation>
    <subcellularLocation>
        <location evidence="1">Membrane</location>
        <topology evidence="1">Multi-pass membrane protein</topology>
    </subcellularLocation>
</comment>
<protein>
    <recommendedName>
        <fullName evidence="5">Transport permease protein</fullName>
    </recommendedName>
</protein>
<dbReference type="GO" id="GO:0140359">
    <property type="term" value="F:ABC-type transporter activity"/>
    <property type="evidence" value="ECO:0007669"/>
    <property type="project" value="InterPro"/>
</dbReference>
<feature type="transmembrane region" description="Helical" evidence="5">
    <location>
        <begin position="20"/>
        <end position="41"/>
    </location>
</feature>
<feature type="transmembrane region" description="Helical" evidence="5">
    <location>
        <begin position="61"/>
        <end position="81"/>
    </location>
</feature>
<accession>A0A2R6Y0Y1</accession>
<gene>
    <name evidence="7" type="ORF">BSOLF_0324</name>
</gene>
<organism evidence="7 8">
    <name type="scientific">Candidatus Carbonibacillus altaicus</name>
    <dbReference type="NCBI Taxonomy" id="2163959"/>
    <lineage>
        <taxon>Bacteria</taxon>
        <taxon>Bacillati</taxon>
        <taxon>Bacillota</taxon>
        <taxon>Bacilli</taxon>
        <taxon>Bacillales</taxon>
        <taxon>Candidatus Carbonibacillus</taxon>
    </lineage>
</organism>
<sequence length="247" mass="27529">MKKLYEITYIELKLYLRTFVNVFFALVFPSLLLLIMGGIYGNEPSEMFDGYGTVDVSVPSYTALIIAVNGIMSLPLAVVGYREKKILKRLKATPIHPVYILLSQILINLFMTFVGMVILFVVGKLVFDLHFMGNAFDMFVAFLLSTLSIFSIGLLIASFAPTMKFATAVANIVYFPMLFLTGATLPLEIMPNVMLNISKALPLTYAVDLLKGIWLGKGFSDVAKDIWVLVGILLVSTLISIKNFKWE</sequence>
<dbReference type="PIRSF" id="PIRSF006648">
    <property type="entry name" value="DrrB"/>
    <property type="match status" value="1"/>
</dbReference>
<evidence type="ECO:0000256" key="2">
    <source>
        <dbReference type="ARBA" id="ARBA00022692"/>
    </source>
</evidence>
<dbReference type="InterPro" id="IPR013525">
    <property type="entry name" value="ABC2_TM"/>
</dbReference>
<proteinExistence type="inferred from homology"/>
<feature type="transmembrane region" description="Helical" evidence="5">
    <location>
        <begin position="139"/>
        <end position="158"/>
    </location>
</feature>
<keyword evidence="5" id="KW-1003">Cell membrane</keyword>
<dbReference type="AlphaFoldDB" id="A0A2R6Y0Y1"/>
<evidence type="ECO:0000256" key="3">
    <source>
        <dbReference type="ARBA" id="ARBA00022989"/>
    </source>
</evidence>
<dbReference type="InterPro" id="IPR000412">
    <property type="entry name" value="ABC_2_transport"/>
</dbReference>
<dbReference type="EMBL" id="PEBX01000032">
    <property type="protein sequence ID" value="PTQ56334.1"/>
    <property type="molecule type" value="Genomic_DNA"/>
</dbReference>
<evidence type="ECO:0000313" key="7">
    <source>
        <dbReference type="EMBL" id="PTQ56334.1"/>
    </source>
</evidence>
<feature type="transmembrane region" description="Helical" evidence="5">
    <location>
        <begin position="226"/>
        <end position="244"/>
    </location>
</feature>